<feature type="binding site" evidence="10">
    <location>
        <position position="117"/>
    </location>
    <ligand>
        <name>NAD(+)</name>
        <dbReference type="ChEBI" id="CHEBI:57540"/>
    </ligand>
</feature>
<dbReference type="EMBL" id="CP137845">
    <property type="protein sequence ID" value="WPB53697.1"/>
    <property type="molecule type" value="Genomic_DNA"/>
</dbReference>
<evidence type="ECO:0000256" key="4">
    <source>
        <dbReference type="ARBA" id="ARBA00022763"/>
    </source>
</evidence>
<dbReference type="PANTHER" id="PTHR23389">
    <property type="entry name" value="CHROMOSOME TRANSMISSION FIDELITY FACTOR 18"/>
    <property type="match status" value="1"/>
</dbReference>
<comment type="cofactor">
    <cofactor evidence="10">
        <name>Mg(2+)</name>
        <dbReference type="ChEBI" id="CHEBI:18420"/>
    </cofactor>
    <cofactor evidence="10">
        <name>Mn(2+)</name>
        <dbReference type="ChEBI" id="CHEBI:29035"/>
    </cofactor>
</comment>
<dbReference type="SUPFAM" id="SSF56091">
    <property type="entry name" value="DNA ligase/mRNA capping enzyme, catalytic domain"/>
    <property type="match status" value="1"/>
</dbReference>
<proteinExistence type="inferred from homology"/>
<keyword evidence="10" id="KW-0464">Manganese</keyword>
<feature type="active site" description="N6-AMP-lysine intermediate" evidence="10">
    <location>
        <position position="119"/>
    </location>
</feature>
<feature type="binding site" evidence="10">
    <location>
        <begin position="88"/>
        <end position="89"/>
    </location>
    <ligand>
        <name>NAD(+)</name>
        <dbReference type="ChEBI" id="CHEBI:57540"/>
    </ligand>
</feature>
<dbReference type="Gene3D" id="3.30.470.30">
    <property type="entry name" value="DNA ligase/mRNA capping enzyme"/>
    <property type="match status" value="1"/>
</dbReference>
<evidence type="ECO:0000313" key="12">
    <source>
        <dbReference type="EMBL" id="WPB53697.1"/>
    </source>
</evidence>
<feature type="binding site" evidence="10">
    <location>
        <position position="407"/>
    </location>
    <ligand>
        <name>Zn(2+)</name>
        <dbReference type="ChEBI" id="CHEBI:29105"/>
    </ligand>
</feature>
<dbReference type="CDD" id="cd00114">
    <property type="entry name" value="LIGANc"/>
    <property type="match status" value="1"/>
</dbReference>
<dbReference type="Pfam" id="PF12826">
    <property type="entry name" value="HHH_2"/>
    <property type="match status" value="1"/>
</dbReference>
<keyword evidence="3 10" id="KW-0479">Metal-binding</keyword>
<dbReference type="Pfam" id="PF00533">
    <property type="entry name" value="BRCT"/>
    <property type="match status" value="1"/>
</dbReference>
<dbReference type="NCBIfam" id="TIGR00575">
    <property type="entry name" value="dnlj"/>
    <property type="match status" value="1"/>
</dbReference>
<keyword evidence="5 10" id="KW-0862">Zinc</keyword>
<evidence type="ECO:0000256" key="10">
    <source>
        <dbReference type="HAMAP-Rule" id="MF_01588"/>
    </source>
</evidence>
<comment type="function">
    <text evidence="10">DNA ligase that catalyzes the formation of phosphodiester linkages between 5'-phosphoryl and 3'-hydroxyl groups in double-stranded DNA using NAD as a coenzyme and as the energy source for the reaction. It is essential for DNA replication and repair of damaged DNA.</text>
</comment>
<feature type="domain" description="BRCT" evidence="11">
    <location>
        <begin position="589"/>
        <end position="664"/>
    </location>
</feature>
<feature type="binding site" evidence="10">
    <location>
        <position position="290"/>
    </location>
    <ligand>
        <name>NAD(+)</name>
        <dbReference type="ChEBI" id="CHEBI:57540"/>
    </ligand>
</feature>
<feature type="binding site" evidence="10">
    <location>
        <position position="140"/>
    </location>
    <ligand>
        <name>NAD(+)</name>
        <dbReference type="ChEBI" id="CHEBI:57540"/>
    </ligand>
</feature>
<evidence type="ECO:0000256" key="1">
    <source>
        <dbReference type="ARBA" id="ARBA00022598"/>
    </source>
</evidence>
<dbReference type="PROSITE" id="PS50172">
    <property type="entry name" value="BRCT"/>
    <property type="match status" value="1"/>
</dbReference>
<dbReference type="InterPro" id="IPR036420">
    <property type="entry name" value="BRCT_dom_sf"/>
</dbReference>
<evidence type="ECO:0000256" key="2">
    <source>
        <dbReference type="ARBA" id="ARBA00022705"/>
    </source>
</evidence>
<comment type="catalytic activity">
    <reaction evidence="9 10">
        <text>NAD(+) + (deoxyribonucleotide)n-3'-hydroxyl + 5'-phospho-(deoxyribonucleotide)m = (deoxyribonucleotide)n+m + AMP + beta-nicotinamide D-nucleotide.</text>
        <dbReference type="EC" id="6.5.1.2"/>
    </reaction>
</comment>
<dbReference type="InterPro" id="IPR001679">
    <property type="entry name" value="DNA_ligase"/>
</dbReference>
<organism evidence="12 13">
    <name type="scientific">Metamycoplasma equirhinis</name>
    <dbReference type="NCBI Taxonomy" id="92402"/>
    <lineage>
        <taxon>Bacteria</taxon>
        <taxon>Bacillati</taxon>
        <taxon>Mycoplasmatota</taxon>
        <taxon>Mycoplasmoidales</taxon>
        <taxon>Metamycoplasmataceae</taxon>
        <taxon>Metamycoplasma</taxon>
    </lineage>
</organism>
<keyword evidence="4 10" id="KW-0227">DNA damage</keyword>
<dbReference type="Gene3D" id="3.40.50.10190">
    <property type="entry name" value="BRCT domain"/>
    <property type="match status" value="1"/>
</dbReference>
<comment type="similarity">
    <text evidence="10">Belongs to the NAD-dependent DNA ligase family. LigA subfamily.</text>
</comment>
<keyword evidence="6 10" id="KW-0460">Magnesium</keyword>
<dbReference type="PROSITE" id="PS01055">
    <property type="entry name" value="DNA_LIGASE_N1"/>
    <property type="match status" value="1"/>
</dbReference>
<dbReference type="RefSeq" id="WP_140031449.1">
    <property type="nucleotide sequence ID" value="NZ_CP137845.1"/>
</dbReference>
<evidence type="ECO:0000259" key="11">
    <source>
        <dbReference type="PROSITE" id="PS50172"/>
    </source>
</evidence>
<dbReference type="SUPFAM" id="SSF47781">
    <property type="entry name" value="RuvA domain 2-like"/>
    <property type="match status" value="1"/>
</dbReference>
<evidence type="ECO:0000256" key="9">
    <source>
        <dbReference type="ARBA" id="ARBA00034005"/>
    </source>
</evidence>
<dbReference type="InterPro" id="IPR013839">
    <property type="entry name" value="DNAligase_adenylation"/>
</dbReference>
<dbReference type="SUPFAM" id="SSF52113">
    <property type="entry name" value="BRCT domain"/>
    <property type="match status" value="1"/>
</dbReference>
<dbReference type="Proteomes" id="UP001303601">
    <property type="component" value="Chromosome"/>
</dbReference>
<keyword evidence="8 10" id="KW-0234">DNA repair</keyword>
<dbReference type="CDD" id="cd17748">
    <property type="entry name" value="BRCT_DNA_ligase_like"/>
    <property type="match status" value="1"/>
</dbReference>
<feature type="binding site" evidence="10">
    <location>
        <position position="314"/>
    </location>
    <ligand>
        <name>NAD(+)</name>
        <dbReference type="ChEBI" id="CHEBI:57540"/>
    </ligand>
</feature>
<keyword evidence="2 10" id="KW-0235">DNA replication</keyword>
<sequence>METREEIRKIVFELQQKINEWDHQYYDLDNPTVSDAIYDSEFNKLKKLEEKYPYFFSYEELKLSPTQKINATSLDIFTKVKHDKPMLSLNKAYSIEEISKFISNIEKITKKYSFFIEPKIDGLSISIKYKNGKLLQAVTRGNGIIGEDVTENILQIQSIPKEISLKDELEVRGEIYLPIDDFNKLNNNLELMNKPKMANPRNAAAGTLRQLNSQIVKERNLSAFLYYIVNPEKYGIKTMQEEFQFLRKYNFQISTEAQLVKSMEEIRKYVHDFKTKKQLLNYETDGIVIKLNQLEFYDKLGYTAKFPHSAIAFKYEPDTVATLLKKIFVTVGRTGLVTYNALLEPVELSGSLVSYATLNNFDYIDNLNINENDLVYVKKAGEIIPCVIGLALNKNKGQEKFKKILNCPFCQSEFIDSETKLEQYCSNKNCPEIIKRKLIHFASKDALDIITLGEKNIELLIDKNFIKKPEDFFLLKNHKDKLLELNRMGHRSVLKMLDAIESSKHKSLEKLIFALSIKHIGVKIAKFIASKVRKLSNFLTFDFASLKEYNEIGEKITTSLILWVSEFENQELINNLINLDMDLEYNESTINNKLQGKTFVITGTLSKPRNYFEKIIIENGGSLTNSISSKTSYLIYGYDAGSKLSKAKNLNVELLTEDDFLRLI</sequence>
<dbReference type="HAMAP" id="MF_01588">
    <property type="entry name" value="DNA_ligase_A"/>
    <property type="match status" value="1"/>
</dbReference>
<dbReference type="EC" id="6.5.1.2" evidence="10"/>
<evidence type="ECO:0000256" key="7">
    <source>
        <dbReference type="ARBA" id="ARBA00023027"/>
    </source>
</evidence>
<evidence type="ECO:0000313" key="13">
    <source>
        <dbReference type="Proteomes" id="UP001303601"/>
    </source>
</evidence>
<dbReference type="GeneID" id="94493596"/>
<feature type="binding site" evidence="10">
    <location>
        <position position="430"/>
    </location>
    <ligand>
        <name>Zn(2+)</name>
        <dbReference type="ChEBI" id="CHEBI:29105"/>
    </ligand>
</feature>
<keyword evidence="1 10" id="KW-0436">Ligase</keyword>
<feature type="binding site" evidence="10">
    <location>
        <position position="425"/>
    </location>
    <ligand>
        <name>Zn(2+)</name>
        <dbReference type="ChEBI" id="CHEBI:29105"/>
    </ligand>
</feature>
<dbReference type="Gene3D" id="1.10.150.20">
    <property type="entry name" value="5' to 3' exonuclease, C-terminal subdomain"/>
    <property type="match status" value="2"/>
</dbReference>
<feature type="binding site" evidence="10">
    <location>
        <position position="410"/>
    </location>
    <ligand>
        <name>Zn(2+)</name>
        <dbReference type="ChEBI" id="CHEBI:29105"/>
    </ligand>
</feature>
<evidence type="ECO:0000256" key="3">
    <source>
        <dbReference type="ARBA" id="ARBA00022723"/>
    </source>
</evidence>
<dbReference type="Gene3D" id="1.10.287.610">
    <property type="entry name" value="Helix hairpin bin"/>
    <property type="match status" value="1"/>
</dbReference>
<dbReference type="InterPro" id="IPR041663">
    <property type="entry name" value="DisA/LigA_HHH"/>
</dbReference>
<dbReference type="InterPro" id="IPR018239">
    <property type="entry name" value="DNA_ligase_AS"/>
</dbReference>
<keyword evidence="13" id="KW-1185">Reference proteome</keyword>
<dbReference type="SMART" id="SM00532">
    <property type="entry name" value="LIGANc"/>
    <property type="match status" value="1"/>
</dbReference>
<dbReference type="GO" id="GO:0003911">
    <property type="term" value="F:DNA ligase (NAD+) activity"/>
    <property type="evidence" value="ECO:0007669"/>
    <property type="project" value="UniProtKB-EC"/>
</dbReference>
<dbReference type="NCBIfam" id="NF005932">
    <property type="entry name" value="PRK07956.1"/>
    <property type="match status" value="1"/>
</dbReference>
<dbReference type="InterPro" id="IPR013840">
    <property type="entry name" value="DNAligase_N"/>
</dbReference>
<protein>
    <recommendedName>
        <fullName evidence="10">DNA ligase</fullName>
        <ecNumber evidence="10">6.5.1.2</ecNumber>
    </recommendedName>
    <alternativeName>
        <fullName evidence="10">Polydeoxyribonucleotide synthase [NAD(+)]</fullName>
    </alternativeName>
</protein>
<evidence type="ECO:0000256" key="8">
    <source>
        <dbReference type="ARBA" id="ARBA00023204"/>
    </source>
</evidence>
<feature type="binding site" evidence="10">
    <location>
        <begin position="35"/>
        <end position="39"/>
    </location>
    <ligand>
        <name>NAD(+)</name>
        <dbReference type="ChEBI" id="CHEBI:57540"/>
    </ligand>
</feature>
<dbReference type="InterPro" id="IPR010994">
    <property type="entry name" value="RuvA_2-like"/>
</dbReference>
<gene>
    <name evidence="10 12" type="primary">ligA</name>
    <name evidence="12" type="ORF">R9B83_01755</name>
</gene>
<accession>A0ABZ0PAC5</accession>
<evidence type="ECO:0000256" key="5">
    <source>
        <dbReference type="ARBA" id="ARBA00022833"/>
    </source>
</evidence>
<dbReference type="SMART" id="SM00292">
    <property type="entry name" value="BRCT"/>
    <property type="match status" value="1"/>
</dbReference>
<reference evidence="12" key="1">
    <citation type="submission" date="2023-11" db="EMBL/GenBank/DDBJ databases">
        <title>Completed genome sequence of Mycoplasma equirhinis type strain M432/72.</title>
        <authorList>
            <person name="Spergser J."/>
        </authorList>
    </citation>
    <scope>NUCLEOTIDE SEQUENCE [LARGE SCALE GENOMIC DNA]</scope>
    <source>
        <strain evidence="12">M432/72</strain>
    </source>
</reference>
<dbReference type="InterPro" id="IPR004150">
    <property type="entry name" value="NAD_DNA_ligase_OB"/>
</dbReference>
<dbReference type="PIRSF" id="PIRSF001604">
    <property type="entry name" value="LigA"/>
    <property type="match status" value="1"/>
</dbReference>
<dbReference type="PANTHER" id="PTHR23389:SF9">
    <property type="entry name" value="DNA LIGASE"/>
    <property type="match status" value="1"/>
</dbReference>
<evidence type="ECO:0000256" key="6">
    <source>
        <dbReference type="ARBA" id="ARBA00022842"/>
    </source>
</evidence>
<dbReference type="InterPro" id="IPR001357">
    <property type="entry name" value="BRCT_dom"/>
</dbReference>
<keyword evidence="7 10" id="KW-0520">NAD</keyword>
<dbReference type="Pfam" id="PF01653">
    <property type="entry name" value="DNA_ligase_aden"/>
    <property type="match status" value="1"/>
</dbReference>
<dbReference type="InterPro" id="IPR012340">
    <property type="entry name" value="NA-bd_OB-fold"/>
</dbReference>
<feature type="binding site" evidence="10">
    <location>
        <position position="174"/>
    </location>
    <ligand>
        <name>NAD(+)</name>
        <dbReference type="ChEBI" id="CHEBI:57540"/>
    </ligand>
</feature>
<dbReference type="Gene3D" id="2.40.50.140">
    <property type="entry name" value="Nucleic acid-binding proteins"/>
    <property type="match status" value="1"/>
</dbReference>
<dbReference type="SUPFAM" id="SSF50249">
    <property type="entry name" value="Nucleic acid-binding proteins"/>
    <property type="match status" value="1"/>
</dbReference>
<name>A0ABZ0PAC5_9BACT</name>
<dbReference type="Pfam" id="PF03120">
    <property type="entry name" value="OB_DNA_ligase"/>
    <property type="match status" value="1"/>
</dbReference>